<dbReference type="EMBL" id="JAQAGZ010000048">
    <property type="protein sequence ID" value="MCZ8517697.1"/>
    <property type="molecule type" value="Genomic_DNA"/>
</dbReference>
<feature type="domain" description="HPt" evidence="1">
    <location>
        <begin position="22"/>
        <end position="114"/>
    </location>
</feature>
<organism evidence="2 3">
    <name type="scientific">Paenibacillus gyeongsangnamensis</name>
    <dbReference type="NCBI Taxonomy" id="3388067"/>
    <lineage>
        <taxon>Bacteria</taxon>
        <taxon>Bacillati</taxon>
        <taxon>Bacillota</taxon>
        <taxon>Bacilli</taxon>
        <taxon>Bacillales</taxon>
        <taxon>Paenibacillaceae</taxon>
        <taxon>Paenibacillus</taxon>
    </lineage>
</organism>
<evidence type="ECO:0000313" key="2">
    <source>
        <dbReference type="EMBL" id="MCZ8517697.1"/>
    </source>
</evidence>
<dbReference type="Pfam" id="PF01627">
    <property type="entry name" value="Hpt"/>
    <property type="match status" value="1"/>
</dbReference>
<dbReference type="InterPro" id="IPR036641">
    <property type="entry name" value="HPT_dom_sf"/>
</dbReference>
<dbReference type="Gene3D" id="1.20.120.160">
    <property type="entry name" value="HPT domain"/>
    <property type="match status" value="1"/>
</dbReference>
<name>A0ABT4QLE2_9BACL</name>
<dbReference type="InterPro" id="IPR008207">
    <property type="entry name" value="Sig_transdc_His_kin_Hpt_dom"/>
</dbReference>
<accession>A0ABT4QLE2</accession>
<gene>
    <name evidence="2" type="ORF">O9H85_36385</name>
</gene>
<evidence type="ECO:0000313" key="3">
    <source>
        <dbReference type="Proteomes" id="UP001527882"/>
    </source>
</evidence>
<dbReference type="RefSeq" id="WP_269886225.1">
    <property type="nucleotide sequence ID" value="NZ_JAQAGZ010000048.1"/>
</dbReference>
<keyword evidence="3" id="KW-1185">Reference proteome</keyword>
<reference evidence="2 3" key="1">
    <citation type="submission" date="2022-12" db="EMBL/GenBank/DDBJ databases">
        <title>Draft genome sequence of Paenibacillus sp. dW9.</title>
        <authorList>
            <person name="Choi E.-W."/>
            <person name="Kim D.-U."/>
        </authorList>
    </citation>
    <scope>NUCLEOTIDE SEQUENCE [LARGE SCALE GENOMIC DNA]</scope>
    <source>
        <strain evidence="3">dW9</strain>
    </source>
</reference>
<evidence type="ECO:0000259" key="1">
    <source>
        <dbReference type="Pfam" id="PF01627"/>
    </source>
</evidence>
<sequence>MASSPNEDKIRRLQQIVLRSKRIFLQDAVERTVKLQGEISEWSRGLLPADSLGESVYRYAHALKGMALTVGCKDIHRYSEQADSYSIHHKGEWTEERIAELLKLAELLAEQVRRDLEQLEGAAGTS</sequence>
<dbReference type="SUPFAM" id="SSF47226">
    <property type="entry name" value="Histidine-containing phosphotransfer domain, HPT domain"/>
    <property type="match status" value="1"/>
</dbReference>
<protein>
    <submittedName>
        <fullName evidence="2">Hpt domain-containing protein</fullName>
    </submittedName>
</protein>
<proteinExistence type="predicted"/>
<dbReference type="Proteomes" id="UP001527882">
    <property type="component" value="Unassembled WGS sequence"/>
</dbReference>
<comment type="caution">
    <text evidence="2">The sequence shown here is derived from an EMBL/GenBank/DDBJ whole genome shotgun (WGS) entry which is preliminary data.</text>
</comment>